<evidence type="ECO:0000313" key="2">
    <source>
        <dbReference type="Proteomes" id="UP001314205"/>
    </source>
</evidence>
<accession>A0AAV1M723</accession>
<sequence>MKYSAVSSAKSESCTPFDGIGMSLVHYSLTKNACQPPTYIYHYNNLVRIYSNSVSCTNYILVKSYSV</sequence>
<protein>
    <submittedName>
        <fullName evidence="1">Uncharacterized protein</fullName>
    </submittedName>
</protein>
<organism evidence="1 2">
    <name type="scientific">Parnassius mnemosyne</name>
    <name type="common">clouded apollo</name>
    <dbReference type="NCBI Taxonomy" id="213953"/>
    <lineage>
        <taxon>Eukaryota</taxon>
        <taxon>Metazoa</taxon>
        <taxon>Ecdysozoa</taxon>
        <taxon>Arthropoda</taxon>
        <taxon>Hexapoda</taxon>
        <taxon>Insecta</taxon>
        <taxon>Pterygota</taxon>
        <taxon>Neoptera</taxon>
        <taxon>Endopterygota</taxon>
        <taxon>Lepidoptera</taxon>
        <taxon>Glossata</taxon>
        <taxon>Ditrysia</taxon>
        <taxon>Papilionoidea</taxon>
        <taxon>Papilionidae</taxon>
        <taxon>Parnassiinae</taxon>
        <taxon>Parnassini</taxon>
        <taxon>Parnassius</taxon>
        <taxon>Driopa</taxon>
    </lineage>
</organism>
<dbReference type="Proteomes" id="UP001314205">
    <property type="component" value="Unassembled WGS sequence"/>
</dbReference>
<name>A0AAV1M723_9NEOP</name>
<evidence type="ECO:0000313" key="1">
    <source>
        <dbReference type="EMBL" id="CAK1602985.1"/>
    </source>
</evidence>
<dbReference type="EMBL" id="CAVLGL010000148">
    <property type="protein sequence ID" value="CAK1602985.1"/>
    <property type="molecule type" value="Genomic_DNA"/>
</dbReference>
<reference evidence="1 2" key="1">
    <citation type="submission" date="2023-11" db="EMBL/GenBank/DDBJ databases">
        <authorList>
            <person name="Hedman E."/>
            <person name="Englund M."/>
            <person name="Stromberg M."/>
            <person name="Nyberg Akerstrom W."/>
            <person name="Nylinder S."/>
            <person name="Jareborg N."/>
            <person name="Kallberg Y."/>
            <person name="Kronander E."/>
        </authorList>
    </citation>
    <scope>NUCLEOTIDE SEQUENCE [LARGE SCALE GENOMIC DNA]</scope>
</reference>
<proteinExistence type="predicted"/>
<keyword evidence="2" id="KW-1185">Reference proteome</keyword>
<comment type="caution">
    <text evidence="1">The sequence shown here is derived from an EMBL/GenBank/DDBJ whole genome shotgun (WGS) entry which is preliminary data.</text>
</comment>
<dbReference type="AlphaFoldDB" id="A0AAV1M723"/>
<gene>
    <name evidence="1" type="ORF">PARMNEM_LOCUS21408</name>
</gene>